<proteinExistence type="predicted"/>
<dbReference type="FunFam" id="3.40.50.12160:FF:000003">
    <property type="entry name" value="CDK5 regulatory subunit-associated protein 1"/>
    <property type="match status" value="1"/>
</dbReference>
<keyword evidence="4" id="KW-0479">Metal-binding</keyword>
<dbReference type="GO" id="GO:0046872">
    <property type="term" value="F:metal ion binding"/>
    <property type="evidence" value="ECO:0007669"/>
    <property type="project" value="UniProtKB-KW"/>
</dbReference>
<reference evidence="9 10" key="2">
    <citation type="submission" date="2018-11" db="EMBL/GenBank/DDBJ databases">
        <authorList>
            <consortium name="Pathogen Informatics"/>
        </authorList>
    </citation>
    <scope>NUCLEOTIDE SEQUENCE [LARGE SCALE GENOMIC DNA]</scope>
    <source>
        <strain evidence="9 10">Egypt</strain>
    </source>
</reference>
<dbReference type="Pfam" id="PF04055">
    <property type="entry name" value="Radical_SAM"/>
    <property type="match status" value="1"/>
</dbReference>
<comment type="cofactor">
    <cofactor evidence="1">
        <name>[4Fe-4S] cluster</name>
        <dbReference type="ChEBI" id="CHEBI:49883"/>
    </cofactor>
</comment>
<dbReference type="InterPro" id="IPR038135">
    <property type="entry name" value="Methylthiotransferase_N_sf"/>
</dbReference>
<dbReference type="Gene3D" id="3.80.30.20">
    <property type="entry name" value="tm_1862 like domain"/>
    <property type="match status" value="1"/>
</dbReference>
<evidence type="ECO:0000256" key="5">
    <source>
        <dbReference type="ARBA" id="ARBA00023004"/>
    </source>
</evidence>
<evidence type="ECO:0000259" key="8">
    <source>
        <dbReference type="PROSITE" id="PS51918"/>
    </source>
</evidence>
<evidence type="ECO:0000313" key="9">
    <source>
        <dbReference type="EMBL" id="VDP86779.1"/>
    </source>
</evidence>
<dbReference type="PROSITE" id="PS51918">
    <property type="entry name" value="RADICAL_SAM"/>
    <property type="match status" value="1"/>
</dbReference>
<dbReference type="SFLD" id="SFLDG01082">
    <property type="entry name" value="B12-binding_domain_containing"/>
    <property type="match status" value="1"/>
</dbReference>
<keyword evidence="6" id="KW-0411">Iron-sulfur</keyword>
<keyword evidence="3" id="KW-0949">S-adenosyl-L-methionine</keyword>
<dbReference type="GO" id="GO:0005829">
    <property type="term" value="C:cytosol"/>
    <property type="evidence" value="ECO:0007669"/>
    <property type="project" value="TreeGrafter"/>
</dbReference>
<dbReference type="GO" id="GO:0035597">
    <property type="term" value="F:tRNA-2-methylthio-N(6)-dimethylallyladenosine(37) synthase activity"/>
    <property type="evidence" value="ECO:0007669"/>
    <property type="project" value="TreeGrafter"/>
</dbReference>
<dbReference type="PROSITE" id="PS51449">
    <property type="entry name" value="MTTASE_N"/>
    <property type="match status" value="1"/>
</dbReference>
<evidence type="ECO:0000313" key="11">
    <source>
        <dbReference type="WBParaSite" id="ECPE_0001029801-mRNA-1"/>
    </source>
</evidence>
<evidence type="ECO:0000256" key="3">
    <source>
        <dbReference type="ARBA" id="ARBA00022691"/>
    </source>
</evidence>
<dbReference type="InterPro" id="IPR023404">
    <property type="entry name" value="rSAM_horseshoe"/>
</dbReference>
<dbReference type="OrthoDB" id="190098at2759"/>
<name>A0A183ATI1_9TREM</name>
<dbReference type="NCBIfam" id="TIGR00089">
    <property type="entry name" value="MiaB/RimO family radical SAM methylthiotransferase"/>
    <property type="match status" value="1"/>
</dbReference>
<evidence type="ECO:0000256" key="2">
    <source>
        <dbReference type="ARBA" id="ARBA00022485"/>
    </source>
</evidence>
<dbReference type="InterPro" id="IPR013848">
    <property type="entry name" value="Methylthiotransferase_N"/>
</dbReference>
<sequence>MHPIRPVIKCSRRCKSVWTMRYNRPVFLANPFDLVFFEVYGCQMNHSDTQIARSILQQAGFREAPSVEKANTVLLMTCAIRESAELKIWKRLHHLRLLSNRHNLHLRIGILGCMAERLKERLLTQSLTDPDNPVNFVCGPDAYRNLPQLIQDAHAGQCGASVTLSLEETYADITPVSKEKYLDVALISVMRGCDNMCTYCIVPFVRGRERSRPLRSIVDEARQLVDEGVKEVTLLGQNVNSYCDRSADTVPLTQAVSATLSPGFRTVYRPKQGGWRFVDLLDEVSRISPELRVRFTSPHPKDFPVLQLIGERANICSHLHLPAQSGSRTVLERMGRGYSPEAYLNLVHTVRQIIPGKFLRRRVDCCRSHVRCVFRLQSAKCWFILAPNLTRTGEVVGQILLFSAA</sequence>
<dbReference type="InterPro" id="IPR007197">
    <property type="entry name" value="rSAM"/>
</dbReference>
<reference evidence="11" key="1">
    <citation type="submission" date="2016-06" db="UniProtKB">
        <authorList>
            <consortium name="WormBaseParasite"/>
        </authorList>
    </citation>
    <scope>IDENTIFICATION</scope>
</reference>
<organism evidence="11">
    <name type="scientific">Echinostoma caproni</name>
    <dbReference type="NCBI Taxonomy" id="27848"/>
    <lineage>
        <taxon>Eukaryota</taxon>
        <taxon>Metazoa</taxon>
        <taxon>Spiralia</taxon>
        <taxon>Lophotrochozoa</taxon>
        <taxon>Platyhelminthes</taxon>
        <taxon>Trematoda</taxon>
        <taxon>Digenea</taxon>
        <taxon>Plagiorchiida</taxon>
        <taxon>Echinostomata</taxon>
        <taxon>Echinostomatoidea</taxon>
        <taxon>Echinostomatidae</taxon>
        <taxon>Echinostoma</taxon>
    </lineage>
</organism>
<evidence type="ECO:0000256" key="4">
    <source>
        <dbReference type="ARBA" id="ARBA00022723"/>
    </source>
</evidence>
<dbReference type="PANTHER" id="PTHR43020:SF2">
    <property type="entry name" value="MITOCHONDRIAL TRNA METHYLTHIOTRANSFERASE CDK5RAP1"/>
    <property type="match status" value="1"/>
</dbReference>
<dbReference type="GO" id="GO:0005739">
    <property type="term" value="C:mitochondrion"/>
    <property type="evidence" value="ECO:0007669"/>
    <property type="project" value="TreeGrafter"/>
</dbReference>
<dbReference type="GO" id="GO:0051539">
    <property type="term" value="F:4 iron, 4 sulfur cluster binding"/>
    <property type="evidence" value="ECO:0007669"/>
    <property type="project" value="UniProtKB-KW"/>
</dbReference>
<dbReference type="Gene3D" id="3.40.50.12160">
    <property type="entry name" value="Methylthiotransferase, N-terminal domain"/>
    <property type="match status" value="1"/>
</dbReference>
<dbReference type="PROSITE" id="PS01278">
    <property type="entry name" value="MTTASE_RADICAL"/>
    <property type="match status" value="1"/>
</dbReference>
<protein>
    <submittedName>
        <fullName evidence="11">MTTase N-terminal domain-containing protein</fullName>
    </submittedName>
</protein>
<feature type="domain" description="MTTase N-terminal" evidence="7">
    <location>
        <begin position="33"/>
        <end position="155"/>
    </location>
</feature>
<evidence type="ECO:0000256" key="6">
    <source>
        <dbReference type="ARBA" id="ARBA00023014"/>
    </source>
</evidence>
<dbReference type="SUPFAM" id="SSF102114">
    <property type="entry name" value="Radical SAM enzymes"/>
    <property type="match status" value="1"/>
</dbReference>
<feature type="domain" description="Radical SAM core" evidence="8">
    <location>
        <begin position="179"/>
        <end position="405"/>
    </location>
</feature>
<dbReference type="Proteomes" id="UP000272942">
    <property type="component" value="Unassembled WGS sequence"/>
</dbReference>
<dbReference type="EMBL" id="UZAN01048774">
    <property type="protein sequence ID" value="VDP86779.1"/>
    <property type="molecule type" value="Genomic_DNA"/>
</dbReference>
<dbReference type="InterPro" id="IPR005839">
    <property type="entry name" value="Methylthiotransferase"/>
</dbReference>
<dbReference type="SFLD" id="SFLDS00029">
    <property type="entry name" value="Radical_SAM"/>
    <property type="match status" value="1"/>
</dbReference>
<dbReference type="AlphaFoldDB" id="A0A183ATI1"/>
<dbReference type="InterPro" id="IPR058240">
    <property type="entry name" value="rSAM_sf"/>
</dbReference>
<evidence type="ECO:0000259" key="7">
    <source>
        <dbReference type="PROSITE" id="PS51449"/>
    </source>
</evidence>
<dbReference type="InterPro" id="IPR020612">
    <property type="entry name" value="Methylthiotransferase_CS"/>
</dbReference>
<dbReference type="InterPro" id="IPR006638">
    <property type="entry name" value="Elp3/MiaA/NifB-like_rSAM"/>
</dbReference>
<keyword evidence="5" id="KW-0408">Iron</keyword>
<accession>A0A183ATI1</accession>
<gene>
    <name evidence="9" type="ORF">ECPE_LOCUS10266</name>
</gene>
<dbReference type="PANTHER" id="PTHR43020">
    <property type="entry name" value="CDK5 REGULATORY SUBUNIT-ASSOCIATED PROTEIN 1"/>
    <property type="match status" value="1"/>
</dbReference>
<keyword evidence="2" id="KW-0004">4Fe-4S</keyword>
<dbReference type="SMART" id="SM00729">
    <property type="entry name" value="Elp3"/>
    <property type="match status" value="1"/>
</dbReference>
<keyword evidence="10" id="KW-1185">Reference proteome</keyword>
<evidence type="ECO:0000256" key="1">
    <source>
        <dbReference type="ARBA" id="ARBA00001966"/>
    </source>
</evidence>
<dbReference type="WBParaSite" id="ECPE_0001029801-mRNA-1">
    <property type="protein sequence ID" value="ECPE_0001029801-mRNA-1"/>
    <property type="gene ID" value="ECPE_0001029801"/>
</dbReference>
<dbReference type="Pfam" id="PF00919">
    <property type="entry name" value="UPF0004"/>
    <property type="match status" value="1"/>
</dbReference>
<evidence type="ECO:0000313" key="10">
    <source>
        <dbReference type="Proteomes" id="UP000272942"/>
    </source>
</evidence>